<dbReference type="OrthoDB" id="280630at2157"/>
<comment type="caution">
    <text evidence="3">The sequence shown here is derived from an EMBL/GenBank/DDBJ whole genome shotgun (WGS) entry which is preliminary data.</text>
</comment>
<dbReference type="GO" id="GO:0016853">
    <property type="term" value="F:isomerase activity"/>
    <property type="evidence" value="ECO:0007669"/>
    <property type="project" value="UniProtKB-KW"/>
</dbReference>
<dbReference type="InterPro" id="IPR008928">
    <property type="entry name" value="6-hairpin_glycosidase_sf"/>
</dbReference>
<dbReference type="EMBL" id="SHMR01000001">
    <property type="protein sequence ID" value="RZH69477.1"/>
    <property type="molecule type" value="Genomic_DNA"/>
</dbReference>
<evidence type="ECO:0000256" key="1">
    <source>
        <dbReference type="ARBA" id="ARBA00008558"/>
    </source>
</evidence>
<keyword evidence="2 3" id="KW-0413">Isomerase</keyword>
<dbReference type="InterPro" id="IPR010819">
    <property type="entry name" value="AGE/CE"/>
</dbReference>
<evidence type="ECO:0000313" key="3">
    <source>
        <dbReference type="EMBL" id="RZH69477.1"/>
    </source>
</evidence>
<evidence type="ECO:0000256" key="2">
    <source>
        <dbReference type="ARBA" id="ARBA00023235"/>
    </source>
</evidence>
<dbReference type="PANTHER" id="PTHR15108">
    <property type="entry name" value="N-ACYLGLUCOSAMINE-2-EPIMERASE"/>
    <property type="match status" value="1"/>
</dbReference>
<dbReference type="AlphaFoldDB" id="A0A482Y9M4"/>
<dbReference type="STRING" id="222984.GCA_000731985_03660"/>
<reference evidence="3 4" key="1">
    <citation type="submission" date="2019-02" db="EMBL/GenBank/DDBJ databases">
        <title>Genome analysis provides insights into bioremediation potentialities and Haloocin production by Natrinema altunense strain 4.1R isolated from Chott Douz in Tunisian desert.</title>
        <authorList>
            <person name="Najjari A."/>
            <person name="Youssef N."/>
            <person name="Ben Dhia O."/>
            <person name="Ferjani R."/>
            <person name="El Hidri D."/>
            <person name="Ouzari H.I."/>
            <person name="Cherif A."/>
        </authorList>
    </citation>
    <scope>NUCLEOTIDE SEQUENCE [LARGE SCALE GENOMIC DNA]</scope>
    <source>
        <strain evidence="3 4">4.1R</strain>
    </source>
</reference>
<sequence>MTVYRTRAGLRHRFRDVLNFYYPDCLDTAVGGYVAQLDERDGHVYDARTKHLVATARGVHNFSLGVLADGPHWCDYAAEHGLRFLSTAHWDDERAGYDWLLDGRTPTDRTRYCYGHAFVLLAAARALQAGLPGARAELERAFGVLEERFWEPDHGLYADRASPDWDLASYRGQNANMHACEALLAAYEATGADRYLERAVTVADRFTRDVTAATDGLLWEHFTETWEPDRSYNADSPRHRFRPPGYQPGHHAEWAKLLALLATHRPADWLLERARDLFETAVDLGWDDEYSGLYYTVTADGEPIVPDKYGWVHAEAIGASALLCRADRETDRDSPAPLEWYDRLWAYASEHLINPRYGNWYERLARDHDRDGPNHGTAVEPGYHPLTNCWLGLRALKADGRSSFGPRAAER</sequence>
<dbReference type="RefSeq" id="WP_130170309.1">
    <property type="nucleotide sequence ID" value="NZ_SHMR01000001.1"/>
</dbReference>
<name>A0A482Y9M4_9EURY</name>
<proteinExistence type="inferred from homology"/>
<dbReference type="Pfam" id="PF07221">
    <property type="entry name" value="GlcNAc_2-epim"/>
    <property type="match status" value="1"/>
</dbReference>
<accession>A0A482Y9M4</accession>
<comment type="similarity">
    <text evidence="1">Belongs to the N-acylglucosamine 2-epimerase family.</text>
</comment>
<dbReference type="SUPFAM" id="SSF48208">
    <property type="entry name" value="Six-hairpin glycosidases"/>
    <property type="match status" value="1"/>
</dbReference>
<organism evidence="3 4">
    <name type="scientific">Natrinema altunense</name>
    <dbReference type="NCBI Taxonomy" id="222984"/>
    <lineage>
        <taxon>Archaea</taxon>
        <taxon>Methanobacteriati</taxon>
        <taxon>Methanobacteriota</taxon>
        <taxon>Stenosarchaea group</taxon>
        <taxon>Halobacteria</taxon>
        <taxon>Halobacteriales</taxon>
        <taxon>Natrialbaceae</taxon>
        <taxon>Natrinema</taxon>
    </lineage>
</organism>
<dbReference type="GO" id="GO:0005975">
    <property type="term" value="P:carbohydrate metabolic process"/>
    <property type="evidence" value="ECO:0007669"/>
    <property type="project" value="InterPro"/>
</dbReference>
<dbReference type="InterPro" id="IPR012341">
    <property type="entry name" value="6hp_glycosidase-like_sf"/>
</dbReference>
<dbReference type="Proteomes" id="UP000292704">
    <property type="component" value="Unassembled WGS sequence"/>
</dbReference>
<evidence type="ECO:0000313" key="4">
    <source>
        <dbReference type="Proteomes" id="UP000292704"/>
    </source>
</evidence>
<gene>
    <name evidence="3" type="ORF">ELS17_08695</name>
</gene>
<dbReference type="Gene3D" id="1.50.10.10">
    <property type="match status" value="1"/>
</dbReference>
<protein>
    <submittedName>
        <fullName evidence="3">AGE family epimerase/isomerase</fullName>
    </submittedName>
</protein>